<accession>A0A453Q491</accession>
<sequence>MVATLSFPSRRTVSIPPRRPRPCLPVKWRSSRPTSSSPQSR</sequence>
<reference evidence="2" key="5">
    <citation type="journal article" date="2021" name="G3 (Bethesda)">
        <title>Aegilops tauschii genome assembly Aet v5.0 features greater sequence contiguity and improved annotation.</title>
        <authorList>
            <person name="Wang L."/>
            <person name="Zhu T."/>
            <person name="Rodriguez J.C."/>
            <person name="Deal K.R."/>
            <person name="Dubcovsky J."/>
            <person name="McGuire P.E."/>
            <person name="Lux T."/>
            <person name="Spannagl M."/>
            <person name="Mayer K.F.X."/>
            <person name="Baldrich P."/>
            <person name="Meyers B.C."/>
            <person name="Huo N."/>
            <person name="Gu Y.Q."/>
            <person name="Zhou H."/>
            <person name="Devos K.M."/>
            <person name="Bennetzen J.L."/>
            <person name="Unver T."/>
            <person name="Budak H."/>
            <person name="Gulick P.J."/>
            <person name="Galiba G."/>
            <person name="Kalapos B."/>
            <person name="Nelson D.R."/>
            <person name="Li P."/>
            <person name="You F.M."/>
            <person name="Luo M.C."/>
            <person name="Dvorak J."/>
        </authorList>
    </citation>
    <scope>NUCLEOTIDE SEQUENCE [LARGE SCALE GENOMIC DNA]</scope>
    <source>
        <strain evidence="2">cv. AL8/78</strain>
    </source>
</reference>
<reference evidence="3" key="2">
    <citation type="journal article" date="2017" name="Nat. Plants">
        <title>The Aegilops tauschii genome reveals multiple impacts of transposons.</title>
        <authorList>
            <person name="Zhao G."/>
            <person name="Zou C."/>
            <person name="Li K."/>
            <person name="Wang K."/>
            <person name="Li T."/>
            <person name="Gao L."/>
            <person name="Zhang X."/>
            <person name="Wang H."/>
            <person name="Yang Z."/>
            <person name="Liu X."/>
            <person name="Jiang W."/>
            <person name="Mao L."/>
            <person name="Kong X."/>
            <person name="Jiao Y."/>
            <person name="Jia J."/>
        </authorList>
    </citation>
    <scope>NUCLEOTIDE SEQUENCE [LARGE SCALE GENOMIC DNA]</scope>
    <source>
        <strain evidence="3">cv. AL8/78</strain>
    </source>
</reference>
<keyword evidence="3" id="KW-1185">Reference proteome</keyword>
<evidence type="ECO:0000256" key="1">
    <source>
        <dbReference type="SAM" id="MobiDB-lite"/>
    </source>
</evidence>
<dbReference type="AlphaFoldDB" id="A0A453Q491"/>
<reference evidence="2" key="3">
    <citation type="journal article" date="2017" name="Nature">
        <title>Genome sequence of the progenitor of the wheat D genome Aegilops tauschii.</title>
        <authorList>
            <person name="Luo M.C."/>
            <person name="Gu Y.Q."/>
            <person name="Puiu D."/>
            <person name="Wang H."/>
            <person name="Twardziok S.O."/>
            <person name="Deal K.R."/>
            <person name="Huo N."/>
            <person name="Zhu T."/>
            <person name="Wang L."/>
            <person name="Wang Y."/>
            <person name="McGuire P.E."/>
            <person name="Liu S."/>
            <person name="Long H."/>
            <person name="Ramasamy R.K."/>
            <person name="Rodriguez J.C."/>
            <person name="Van S.L."/>
            <person name="Yuan L."/>
            <person name="Wang Z."/>
            <person name="Xia Z."/>
            <person name="Xiao L."/>
            <person name="Anderson O.D."/>
            <person name="Ouyang S."/>
            <person name="Liang Y."/>
            <person name="Zimin A.V."/>
            <person name="Pertea G."/>
            <person name="Qi P."/>
            <person name="Bennetzen J.L."/>
            <person name="Dai X."/>
            <person name="Dawson M.W."/>
            <person name="Muller H.G."/>
            <person name="Kugler K."/>
            <person name="Rivarola-Duarte L."/>
            <person name="Spannagl M."/>
            <person name="Mayer K.F.X."/>
            <person name="Lu F.H."/>
            <person name="Bevan M.W."/>
            <person name="Leroy P."/>
            <person name="Li P."/>
            <person name="You F.M."/>
            <person name="Sun Q."/>
            <person name="Liu Z."/>
            <person name="Lyons E."/>
            <person name="Wicker T."/>
            <person name="Salzberg S.L."/>
            <person name="Devos K.M."/>
            <person name="Dvorak J."/>
        </authorList>
    </citation>
    <scope>NUCLEOTIDE SEQUENCE [LARGE SCALE GENOMIC DNA]</scope>
    <source>
        <strain evidence="2">cv. AL8/78</strain>
    </source>
</reference>
<reference evidence="3" key="1">
    <citation type="journal article" date="2014" name="Science">
        <title>Ancient hybridizations among the ancestral genomes of bread wheat.</title>
        <authorList>
            <consortium name="International Wheat Genome Sequencing Consortium,"/>
            <person name="Marcussen T."/>
            <person name="Sandve S.R."/>
            <person name="Heier L."/>
            <person name="Spannagl M."/>
            <person name="Pfeifer M."/>
            <person name="Jakobsen K.S."/>
            <person name="Wulff B.B."/>
            <person name="Steuernagel B."/>
            <person name="Mayer K.F."/>
            <person name="Olsen O.A."/>
        </authorList>
    </citation>
    <scope>NUCLEOTIDE SEQUENCE [LARGE SCALE GENOMIC DNA]</scope>
    <source>
        <strain evidence="3">cv. AL8/78</strain>
    </source>
</reference>
<dbReference type="Proteomes" id="UP000015105">
    <property type="component" value="Chromosome 6D"/>
</dbReference>
<reference evidence="2" key="4">
    <citation type="submission" date="2019-03" db="UniProtKB">
        <authorList>
            <consortium name="EnsemblPlants"/>
        </authorList>
    </citation>
    <scope>IDENTIFICATION</scope>
</reference>
<protein>
    <submittedName>
        <fullName evidence="2">Uncharacterized protein</fullName>
    </submittedName>
</protein>
<evidence type="ECO:0000313" key="2">
    <source>
        <dbReference type="EnsemblPlants" id="AET6Gv20969700.7"/>
    </source>
</evidence>
<organism evidence="2 3">
    <name type="scientific">Aegilops tauschii subsp. strangulata</name>
    <name type="common">Goatgrass</name>
    <dbReference type="NCBI Taxonomy" id="200361"/>
    <lineage>
        <taxon>Eukaryota</taxon>
        <taxon>Viridiplantae</taxon>
        <taxon>Streptophyta</taxon>
        <taxon>Embryophyta</taxon>
        <taxon>Tracheophyta</taxon>
        <taxon>Spermatophyta</taxon>
        <taxon>Magnoliopsida</taxon>
        <taxon>Liliopsida</taxon>
        <taxon>Poales</taxon>
        <taxon>Poaceae</taxon>
        <taxon>BOP clade</taxon>
        <taxon>Pooideae</taxon>
        <taxon>Triticodae</taxon>
        <taxon>Triticeae</taxon>
        <taxon>Triticinae</taxon>
        <taxon>Aegilops</taxon>
    </lineage>
</organism>
<evidence type="ECO:0000313" key="3">
    <source>
        <dbReference type="Proteomes" id="UP000015105"/>
    </source>
</evidence>
<dbReference type="EnsemblPlants" id="AET6Gv20969700.7">
    <property type="protein sequence ID" value="AET6Gv20969700.7"/>
    <property type="gene ID" value="AET6Gv20969700"/>
</dbReference>
<name>A0A453Q491_AEGTS</name>
<dbReference type="Gramene" id="AET6Gv20969700.7">
    <property type="protein sequence ID" value="AET6Gv20969700.7"/>
    <property type="gene ID" value="AET6Gv20969700"/>
</dbReference>
<feature type="compositionally biased region" description="Low complexity" evidence="1">
    <location>
        <begin position="31"/>
        <end position="41"/>
    </location>
</feature>
<feature type="region of interest" description="Disordered" evidence="1">
    <location>
        <begin position="1"/>
        <end position="41"/>
    </location>
</feature>
<proteinExistence type="predicted"/>
<feature type="compositionally biased region" description="Polar residues" evidence="1">
    <location>
        <begin position="1"/>
        <end position="12"/>
    </location>
</feature>